<keyword evidence="4" id="KW-0653">Protein transport</keyword>
<proteinExistence type="inferred from homology"/>
<comment type="caution">
    <text evidence="7">The sequence shown here is derived from an EMBL/GenBank/DDBJ whole genome shotgun (WGS) entry which is preliminary data.</text>
</comment>
<evidence type="ECO:0000256" key="1">
    <source>
        <dbReference type="ARBA" id="ARBA00006914"/>
    </source>
</evidence>
<feature type="region of interest" description="Disordered" evidence="5">
    <location>
        <begin position="15"/>
        <end position="35"/>
    </location>
</feature>
<dbReference type="PANTHER" id="PTHR23078">
    <property type="entry name" value="VESICULAR-FUSION PROTEIN NSF"/>
    <property type="match status" value="1"/>
</dbReference>
<dbReference type="GO" id="GO:0035494">
    <property type="term" value="P:SNARE complex disassembly"/>
    <property type="evidence" value="ECO:0007669"/>
    <property type="project" value="InterPro"/>
</dbReference>
<keyword evidence="4" id="KW-0963">Cytoplasm</keyword>
<dbReference type="EC" id="3.6.4.6" evidence="4"/>
<keyword evidence="4" id="KW-0460">Magnesium</keyword>
<keyword evidence="8" id="KW-1185">Reference proteome</keyword>
<keyword evidence="4" id="KW-0378">Hydrolase</keyword>
<comment type="catalytic activity">
    <reaction evidence="4">
        <text>ATP + H2O = ADP + phosphate + H(+)</text>
        <dbReference type="Rhea" id="RHEA:13065"/>
        <dbReference type="ChEBI" id="CHEBI:15377"/>
        <dbReference type="ChEBI" id="CHEBI:15378"/>
        <dbReference type="ChEBI" id="CHEBI:30616"/>
        <dbReference type="ChEBI" id="CHEBI:43474"/>
        <dbReference type="ChEBI" id="CHEBI:456216"/>
        <dbReference type="EC" id="3.6.4.6"/>
    </reaction>
</comment>
<sequence length="171" mass="19307">MSQVEWCRFQARIRRPPEDMASGNPENPGFGQVTDPPSPLGFCRMRHESLRLDEPSRMGKRLFVIATSSCKKFLEGVHVTHCFNEVVEVPEMTKLEQIMNVLNATAVFNEAQAKEIERSLSRIAPNFELGIKRLLEVVDSAKGEDGDQRVAKLIGGLENTLTIRKHTHMYA</sequence>
<dbReference type="GO" id="GO:0043001">
    <property type="term" value="P:Golgi to plasma membrane protein transport"/>
    <property type="evidence" value="ECO:0007669"/>
    <property type="project" value="TreeGrafter"/>
</dbReference>
<feature type="domain" description="NSF AAA+ ATPase lid" evidence="6">
    <location>
        <begin position="94"/>
        <end position="158"/>
    </location>
</feature>
<keyword evidence="2 4" id="KW-0547">Nucleotide-binding</keyword>
<dbReference type="EMBL" id="JAKKPZ010000268">
    <property type="protein sequence ID" value="KAI1697435.1"/>
    <property type="molecule type" value="Genomic_DNA"/>
</dbReference>
<evidence type="ECO:0000256" key="3">
    <source>
        <dbReference type="ARBA" id="ARBA00022840"/>
    </source>
</evidence>
<evidence type="ECO:0000256" key="5">
    <source>
        <dbReference type="SAM" id="MobiDB-lite"/>
    </source>
</evidence>
<dbReference type="Proteomes" id="UP001201812">
    <property type="component" value="Unassembled WGS sequence"/>
</dbReference>
<evidence type="ECO:0000259" key="6">
    <source>
        <dbReference type="Pfam" id="PF21964"/>
    </source>
</evidence>
<reference evidence="7" key="1">
    <citation type="submission" date="2022-01" db="EMBL/GenBank/DDBJ databases">
        <title>Genome Sequence Resource for Two Populations of Ditylenchus destructor, the Migratory Endoparasitic Phytonematode.</title>
        <authorList>
            <person name="Zhang H."/>
            <person name="Lin R."/>
            <person name="Xie B."/>
        </authorList>
    </citation>
    <scope>NUCLEOTIDE SEQUENCE</scope>
    <source>
        <strain evidence="7">BazhouSP</strain>
    </source>
</reference>
<comment type="similarity">
    <text evidence="1 4">Belongs to the AAA ATPase family.</text>
</comment>
<dbReference type="GO" id="GO:0016887">
    <property type="term" value="F:ATP hydrolysis activity"/>
    <property type="evidence" value="ECO:0007669"/>
    <property type="project" value="InterPro"/>
</dbReference>
<dbReference type="Gene3D" id="1.10.8.60">
    <property type="match status" value="1"/>
</dbReference>
<name>A0AAD4QY13_9BILA</name>
<gene>
    <name evidence="7" type="ORF">DdX_18493</name>
</gene>
<dbReference type="GO" id="GO:0046872">
    <property type="term" value="F:metal ion binding"/>
    <property type="evidence" value="ECO:0007669"/>
    <property type="project" value="UniProtKB-UniRule"/>
</dbReference>
<comment type="subcellular location">
    <subcellularLocation>
        <location evidence="4">Cytoplasm</location>
    </subcellularLocation>
</comment>
<dbReference type="GO" id="GO:0006891">
    <property type="term" value="P:intra-Golgi vesicle-mediated transport"/>
    <property type="evidence" value="ECO:0007669"/>
    <property type="project" value="TreeGrafter"/>
</dbReference>
<organism evidence="7 8">
    <name type="scientific">Ditylenchus destructor</name>
    <dbReference type="NCBI Taxonomy" id="166010"/>
    <lineage>
        <taxon>Eukaryota</taxon>
        <taxon>Metazoa</taxon>
        <taxon>Ecdysozoa</taxon>
        <taxon>Nematoda</taxon>
        <taxon>Chromadorea</taxon>
        <taxon>Rhabditida</taxon>
        <taxon>Tylenchina</taxon>
        <taxon>Tylenchomorpha</taxon>
        <taxon>Sphaerularioidea</taxon>
        <taxon>Anguinidae</taxon>
        <taxon>Anguininae</taxon>
        <taxon>Ditylenchus</taxon>
    </lineage>
</organism>
<accession>A0AAD4QY13</accession>
<evidence type="ECO:0000256" key="4">
    <source>
        <dbReference type="RuleBase" id="RU367045"/>
    </source>
</evidence>
<dbReference type="AlphaFoldDB" id="A0AAD4QY13"/>
<keyword evidence="4" id="KW-0479">Metal-binding</keyword>
<comment type="cofactor">
    <cofactor evidence="4">
        <name>Mg(2+)</name>
        <dbReference type="ChEBI" id="CHEBI:18420"/>
    </cofactor>
    <text evidence="4">Binds 1 Mg(2+) ion per subunit.</text>
</comment>
<evidence type="ECO:0000313" key="8">
    <source>
        <dbReference type="Proteomes" id="UP001201812"/>
    </source>
</evidence>
<evidence type="ECO:0000313" key="7">
    <source>
        <dbReference type="EMBL" id="KAI1697435.1"/>
    </source>
</evidence>
<comment type="function">
    <text evidence="4">Required for vesicle-mediated transport. Catalyzes the fusion of transport vesicles within the Golgi cisternae. Is also required for transport from the endoplasmic reticulum to the Golgi stack. Seems to function as a fusion protein required for the delivery of cargo proteins to all compartments of the Golgi stack independent of vesicle origin.</text>
</comment>
<dbReference type="Pfam" id="PF21964">
    <property type="entry name" value="NSF_ATPase_lid"/>
    <property type="match status" value="1"/>
</dbReference>
<keyword evidence="4" id="KW-0813">Transport</keyword>
<keyword evidence="4" id="KW-0931">ER-Golgi transport</keyword>
<dbReference type="PANTHER" id="PTHR23078:SF3">
    <property type="entry name" value="VESICLE-FUSING ATPASE"/>
    <property type="match status" value="1"/>
</dbReference>
<keyword evidence="3 4" id="KW-0067">ATP-binding</keyword>
<dbReference type="GO" id="GO:0005795">
    <property type="term" value="C:Golgi stack"/>
    <property type="evidence" value="ECO:0007669"/>
    <property type="project" value="TreeGrafter"/>
</dbReference>
<protein>
    <recommendedName>
        <fullName evidence="4">Vesicle-fusing ATPase</fullName>
        <ecNumber evidence="4">3.6.4.6</ecNumber>
    </recommendedName>
</protein>
<dbReference type="GO" id="GO:0005524">
    <property type="term" value="F:ATP binding"/>
    <property type="evidence" value="ECO:0007669"/>
    <property type="project" value="UniProtKB-UniRule"/>
</dbReference>
<evidence type="ECO:0000256" key="2">
    <source>
        <dbReference type="ARBA" id="ARBA00022741"/>
    </source>
</evidence>
<dbReference type="InterPro" id="IPR054419">
    <property type="entry name" value="NSF_ATPase_lid"/>
</dbReference>
<dbReference type="InterPro" id="IPR039812">
    <property type="entry name" value="Vesicle-fus_ATPase"/>
</dbReference>